<evidence type="ECO:0000256" key="1">
    <source>
        <dbReference type="SAM" id="MobiDB-lite"/>
    </source>
</evidence>
<protein>
    <submittedName>
        <fullName evidence="2">Uncharacterized protein</fullName>
    </submittedName>
</protein>
<accession>A0AAI8FQJ0</accession>
<dbReference type="KEGG" id="bok:DM82_5366"/>
<evidence type="ECO:0000313" key="2">
    <source>
        <dbReference type="EMBL" id="AIO69045.1"/>
    </source>
</evidence>
<name>A0AAI8FQJ0_9BURK</name>
<dbReference type="RefSeq" id="WP_257791827.1">
    <property type="nucleotide sequence ID" value="NZ_CADEQG010000002.1"/>
</dbReference>
<keyword evidence="3" id="KW-1185">Reference proteome</keyword>
<sequence length="44" mass="4908">MAKSQLRSNKEPKKPKQAKAKPIPGAVLNWVAPKTPLVKSREKK</sequence>
<dbReference type="GeneID" id="77013430"/>
<proteinExistence type="predicted"/>
<gene>
    <name evidence="2" type="ORF">DM82_5366</name>
</gene>
<dbReference type="EMBL" id="CP008727">
    <property type="protein sequence ID" value="AIO69045.1"/>
    <property type="molecule type" value="Genomic_DNA"/>
</dbReference>
<evidence type="ECO:0000313" key="3">
    <source>
        <dbReference type="Proteomes" id="UP000029424"/>
    </source>
</evidence>
<organism evidence="2 3">
    <name type="scientific">Burkholderia oklahomensis</name>
    <dbReference type="NCBI Taxonomy" id="342113"/>
    <lineage>
        <taxon>Bacteria</taxon>
        <taxon>Pseudomonadati</taxon>
        <taxon>Pseudomonadota</taxon>
        <taxon>Betaproteobacteria</taxon>
        <taxon>Burkholderiales</taxon>
        <taxon>Burkholderiaceae</taxon>
        <taxon>Burkholderia</taxon>
        <taxon>pseudomallei group</taxon>
    </lineage>
</organism>
<reference evidence="2 3" key="1">
    <citation type="submission" date="2014-06" db="EMBL/GenBank/DDBJ databases">
        <authorList>
            <person name="Bishop-Lilly K.A."/>
            <person name="Broomall S.M."/>
            <person name="Chain P.S."/>
            <person name="Chertkov O."/>
            <person name="Coyne S.R."/>
            <person name="Daligault H.E."/>
            <person name="Davenport K.W."/>
            <person name="Erkkila T."/>
            <person name="Frey K.G."/>
            <person name="Gibbons H.S."/>
            <person name="Gu W."/>
            <person name="Jaissle J."/>
            <person name="Johnson S.L."/>
            <person name="Koroleva G.I."/>
            <person name="Ladner J.T."/>
            <person name="Lo C.-C."/>
            <person name="Minogue T.D."/>
            <person name="Munk C."/>
            <person name="Palacios G.F."/>
            <person name="Redden C.L."/>
            <person name="Rosenzweig C.N."/>
            <person name="Scholz M.B."/>
            <person name="Teshima H."/>
            <person name="Xu Y."/>
        </authorList>
    </citation>
    <scope>NUCLEOTIDE SEQUENCE [LARGE SCALE GENOMIC DNA]</scope>
    <source>
        <strain evidence="2 3">EO147</strain>
    </source>
</reference>
<dbReference type="Proteomes" id="UP000029424">
    <property type="component" value="Chromosome 2"/>
</dbReference>
<dbReference type="AlphaFoldDB" id="A0AAI8FQJ0"/>
<feature type="region of interest" description="Disordered" evidence="1">
    <location>
        <begin position="1"/>
        <end position="27"/>
    </location>
</feature>